<dbReference type="InterPro" id="IPR012336">
    <property type="entry name" value="Thioredoxin-like_fold"/>
</dbReference>
<name>A0A917QD38_9NOCA</name>
<reference evidence="3" key="2">
    <citation type="submission" date="2020-09" db="EMBL/GenBank/DDBJ databases">
        <authorList>
            <person name="Sun Q."/>
            <person name="Zhou Y."/>
        </authorList>
    </citation>
    <scope>NUCLEOTIDE SEQUENCE</scope>
    <source>
        <strain evidence="3">CGMCC 4.7278</strain>
    </source>
</reference>
<proteinExistence type="predicted"/>
<reference evidence="3" key="1">
    <citation type="journal article" date="2014" name="Int. J. Syst. Evol. Microbiol.">
        <title>Complete genome sequence of Corynebacterium casei LMG S-19264T (=DSM 44701T), isolated from a smear-ripened cheese.</title>
        <authorList>
            <consortium name="US DOE Joint Genome Institute (JGI-PGF)"/>
            <person name="Walter F."/>
            <person name="Albersmeier A."/>
            <person name="Kalinowski J."/>
            <person name="Ruckert C."/>
        </authorList>
    </citation>
    <scope>NUCLEOTIDE SEQUENCE</scope>
    <source>
        <strain evidence="3">CGMCC 4.7278</strain>
    </source>
</reference>
<dbReference type="Pfam" id="PF13462">
    <property type="entry name" value="Thioredoxin_4"/>
    <property type="match status" value="1"/>
</dbReference>
<evidence type="ECO:0000256" key="1">
    <source>
        <dbReference type="SAM" id="Phobius"/>
    </source>
</evidence>
<keyword evidence="4" id="KW-1185">Reference proteome</keyword>
<dbReference type="InterPro" id="IPR036249">
    <property type="entry name" value="Thioredoxin-like_sf"/>
</dbReference>
<feature type="transmembrane region" description="Helical" evidence="1">
    <location>
        <begin position="20"/>
        <end position="41"/>
    </location>
</feature>
<keyword evidence="1" id="KW-1133">Transmembrane helix</keyword>
<accession>A0A917QD38</accession>
<gene>
    <name evidence="3" type="ORF">GCM10011591_15560</name>
</gene>
<comment type="caution">
    <text evidence="3">The sequence shown here is derived from an EMBL/GenBank/DDBJ whole genome shotgun (WGS) entry which is preliminary data.</text>
</comment>
<protein>
    <recommendedName>
        <fullName evidence="2">Thioredoxin-like fold domain-containing protein</fullName>
    </recommendedName>
</protein>
<dbReference type="AlphaFoldDB" id="A0A917QD38"/>
<dbReference type="EMBL" id="BMMW01000001">
    <property type="protein sequence ID" value="GGK44846.1"/>
    <property type="molecule type" value="Genomic_DNA"/>
</dbReference>
<evidence type="ECO:0000313" key="3">
    <source>
        <dbReference type="EMBL" id="GGK44846.1"/>
    </source>
</evidence>
<keyword evidence="1" id="KW-0812">Transmembrane</keyword>
<evidence type="ECO:0000259" key="2">
    <source>
        <dbReference type="Pfam" id="PF13462"/>
    </source>
</evidence>
<keyword evidence="1" id="KW-0472">Membrane</keyword>
<feature type="domain" description="Thioredoxin-like fold" evidence="2">
    <location>
        <begin position="73"/>
        <end position="239"/>
    </location>
</feature>
<dbReference type="Gene3D" id="3.40.30.10">
    <property type="entry name" value="Glutaredoxin"/>
    <property type="match status" value="1"/>
</dbReference>
<sequence length="250" mass="26135">MDTVSTAGSPHTPRPVSSRTTYALAAVALVLIGLVVAFWLIAGRHDPVAVRDDGYGNVHNTAVVSSVQPDGVIRVGKPDAAVTIEMFEDPLCPACGALERVYGQEIAKKMDEGKLAVNYHLLTFLDPQSKSKDYSTRASAANLCVAQGGSGPVYSAFHSTLFTTKQPEEGGAPDLDNAALAAIAKESGAPESVATCITSGAQLATAKAADHSGQQDLSKRLDGQVATPSVFQGTTRIDTKDENWVNKVAP</sequence>
<evidence type="ECO:0000313" key="4">
    <source>
        <dbReference type="Proteomes" id="UP000612956"/>
    </source>
</evidence>
<dbReference type="Proteomes" id="UP000612956">
    <property type="component" value="Unassembled WGS sequence"/>
</dbReference>
<dbReference type="SUPFAM" id="SSF52833">
    <property type="entry name" value="Thioredoxin-like"/>
    <property type="match status" value="1"/>
</dbReference>
<organism evidence="3 4">
    <name type="scientific">Nocardia camponoti</name>
    <dbReference type="NCBI Taxonomy" id="1616106"/>
    <lineage>
        <taxon>Bacteria</taxon>
        <taxon>Bacillati</taxon>
        <taxon>Actinomycetota</taxon>
        <taxon>Actinomycetes</taxon>
        <taxon>Mycobacteriales</taxon>
        <taxon>Nocardiaceae</taxon>
        <taxon>Nocardia</taxon>
    </lineage>
</organism>
<dbReference type="CDD" id="cd02972">
    <property type="entry name" value="DsbA_family"/>
    <property type="match status" value="1"/>
</dbReference>